<dbReference type="GO" id="GO:0005743">
    <property type="term" value="C:mitochondrial inner membrane"/>
    <property type="evidence" value="ECO:0007669"/>
    <property type="project" value="InterPro"/>
</dbReference>
<dbReference type="Pfam" id="PF07961">
    <property type="entry name" value="MBA1"/>
    <property type="match status" value="1"/>
</dbReference>
<keyword evidence="2" id="KW-1185">Reference proteome</keyword>
<protein>
    <submittedName>
        <fullName evidence="1">Mba1 protein</fullName>
    </submittedName>
</protein>
<evidence type="ECO:0000313" key="2">
    <source>
        <dbReference type="Proteomes" id="UP001360560"/>
    </source>
</evidence>
<organism evidence="1 2">
    <name type="scientific">Saccharomycopsis crataegensis</name>
    <dbReference type="NCBI Taxonomy" id="43959"/>
    <lineage>
        <taxon>Eukaryota</taxon>
        <taxon>Fungi</taxon>
        <taxon>Dikarya</taxon>
        <taxon>Ascomycota</taxon>
        <taxon>Saccharomycotina</taxon>
        <taxon>Saccharomycetes</taxon>
        <taxon>Saccharomycopsidaceae</taxon>
        <taxon>Saccharomycopsis</taxon>
    </lineage>
</organism>
<gene>
    <name evidence="1" type="ORF">DASC09_019320</name>
</gene>
<dbReference type="Gene3D" id="3.10.450.240">
    <property type="match status" value="1"/>
</dbReference>
<dbReference type="InterPro" id="IPR024621">
    <property type="entry name" value="Mba1"/>
</dbReference>
<dbReference type="AlphaFoldDB" id="A0AAV5QJ17"/>
<dbReference type="EMBL" id="BTFZ01000003">
    <property type="protein sequence ID" value="GMM34607.1"/>
    <property type="molecule type" value="Genomic_DNA"/>
</dbReference>
<dbReference type="GO" id="GO:0032979">
    <property type="term" value="P:protein insertion into mitochondrial inner membrane from matrix"/>
    <property type="evidence" value="ECO:0007669"/>
    <property type="project" value="InterPro"/>
</dbReference>
<evidence type="ECO:0000313" key="1">
    <source>
        <dbReference type="EMBL" id="GMM34607.1"/>
    </source>
</evidence>
<reference evidence="1 2" key="1">
    <citation type="journal article" date="2023" name="Elife">
        <title>Identification of key yeast species and microbe-microbe interactions impacting larval growth of Drosophila in the wild.</title>
        <authorList>
            <person name="Mure A."/>
            <person name="Sugiura Y."/>
            <person name="Maeda R."/>
            <person name="Honda K."/>
            <person name="Sakurai N."/>
            <person name="Takahashi Y."/>
            <person name="Watada M."/>
            <person name="Katoh T."/>
            <person name="Gotoh A."/>
            <person name="Gotoh Y."/>
            <person name="Taniguchi I."/>
            <person name="Nakamura K."/>
            <person name="Hayashi T."/>
            <person name="Katayama T."/>
            <person name="Uemura T."/>
            <person name="Hattori Y."/>
        </authorList>
    </citation>
    <scope>NUCLEOTIDE SEQUENCE [LARGE SCALE GENOMIC DNA]</scope>
    <source>
        <strain evidence="1 2">SC-9</strain>
    </source>
</reference>
<proteinExistence type="predicted"/>
<sequence length="269" mass="30451">MLAPVIRNRIGVRALCQPHIVLSKRFASQKAPRGVPSDQVGLPVRFYIPPSYASYPSILQSPMGWVRLVARRVYNFGRNTAQIGFARFSGGFKPEFLLWKNEAVDIFVKVNKAFAKRKIESVKDTLTIWSRVPLLKRQETLPGSFEFDWKLVKLLNPPKLEVFLPYALPGQPLDKVLIIYKFNSIQRLIKLNKKTQEVSTSDDTIENHLAFVVDLNTNKLKLCGSTFESSVDESIDVVQPKNSGTVMKIQGDIFRVNDNALKESMDLGI</sequence>
<accession>A0AAV5QJ17</accession>
<name>A0AAV5QJ17_9ASCO</name>
<comment type="caution">
    <text evidence="1">The sequence shown here is derived from an EMBL/GenBank/DDBJ whole genome shotgun (WGS) entry which is preliminary data.</text>
</comment>
<dbReference type="RefSeq" id="XP_064851607.1">
    <property type="nucleotide sequence ID" value="XM_064995535.1"/>
</dbReference>
<dbReference type="Proteomes" id="UP001360560">
    <property type="component" value="Unassembled WGS sequence"/>
</dbReference>
<dbReference type="GeneID" id="90072586"/>